<evidence type="ECO:0000313" key="2">
    <source>
        <dbReference type="Proteomes" id="UP000198379"/>
    </source>
</evidence>
<proteinExistence type="predicted"/>
<protein>
    <submittedName>
        <fullName evidence="1">Uncharacterized protein</fullName>
    </submittedName>
</protein>
<keyword evidence="2" id="KW-1185">Reference proteome</keyword>
<evidence type="ECO:0000313" key="1">
    <source>
        <dbReference type="EMBL" id="SNS09664.1"/>
    </source>
</evidence>
<reference evidence="1 2" key="1">
    <citation type="submission" date="2017-06" db="EMBL/GenBank/DDBJ databases">
        <authorList>
            <person name="Kim H.J."/>
            <person name="Triplett B.A."/>
        </authorList>
    </citation>
    <scope>NUCLEOTIDE SEQUENCE [LARGE SCALE GENOMIC DNA]</scope>
    <source>
        <strain evidence="1 2">DSM 25597</strain>
    </source>
</reference>
<name>A0A239BRJ9_9FLAO</name>
<organism evidence="1 2">
    <name type="scientific">Dokdonia pacifica</name>
    <dbReference type="NCBI Taxonomy" id="1627892"/>
    <lineage>
        <taxon>Bacteria</taxon>
        <taxon>Pseudomonadati</taxon>
        <taxon>Bacteroidota</taxon>
        <taxon>Flavobacteriia</taxon>
        <taxon>Flavobacteriales</taxon>
        <taxon>Flavobacteriaceae</taxon>
        <taxon>Dokdonia</taxon>
    </lineage>
</organism>
<dbReference type="EMBL" id="FZNY01000006">
    <property type="protein sequence ID" value="SNS09664.1"/>
    <property type="molecule type" value="Genomic_DNA"/>
</dbReference>
<dbReference type="AlphaFoldDB" id="A0A239BRJ9"/>
<sequence length="218" mass="26060">MGLDITHYKATFEKAEINSLFYIDQGIYADTGGIVRENFSGFNVRFDYFKNYIQEIDCPVELDSVIIVNDKKDSKRIEKHFKSSGRKIFVKENENQLHHDLTEFEKSSGYSNTAKCLDDFEYMGWTILKYYKTIKKEGFYYKKSGYQRKGMNNKFYKRFCSSNIYNFALKEDFDYSLLCVDYYWESDTRIMVEERKKEFNKSFINNFEKGASFMMVSY</sequence>
<dbReference type="RefSeq" id="WP_089372932.1">
    <property type="nucleotide sequence ID" value="NZ_BMEP01000005.1"/>
</dbReference>
<dbReference type="Proteomes" id="UP000198379">
    <property type="component" value="Unassembled WGS sequence"/>
</dbReference>
<gene>
    <name evidence="1" type="ORF">SAMN06265376_106335</name>
</gene>
<accession>A0A239BRJ9</accession>
<dbReference type="OrthoDB" id="982115at2"/>